<dbReference type="GO" id="GO:0043190">
    <property type="term" value="C:ATP-binding cassette (ABC) transporter complex"/>
    <property type="evidence" value="ECO:0007669"/>
    <property type="project" value="InterPro"/>
</dbReference>
<dbReference type="EMBL" id="UFRN01000002">
    <property type="protein sequence ID" value="SUT95370.1"/>
    <property type="molecule type" value="Genomic_DNA"/>
</dbReference>
<evidence type="ECO:0000259" key="10">
    <source>
        <dbReference type="PROSITE" id="PS50928"/>
    </source>
</evidence>
<keyword evidence="4" id="KW-1003">Cell membrane</keyword>
<feature type="transmembrane region" description="Helical" evidence="9">
    <location>
        <begin position="23"/>
        <end position="44"/>
    </location>
</feature>
<keyword evidence="5 9" id="KW-0812">Transmembrane</keyword>
<evidence type="ECO:0000256" key="1">
    <source>
        <dbReference type="ARBA" id="ARBA00004429"/>
    </source>
</evidence>
<dbReference type="InterPro" id="IPR043429">
    <property type="entry name" value="ArtM/GltK/GlnP/TcyL/YhdX-like"/>
</dbReference>
<dbReference type="InterPro" id="IPR010065">
    <property type="entry name" value="AA_ABC_transptr_permease_3TM"/>
</dbReference>
<keyword evidence="8 9" id="KW-0472">Membrane</keyword>
<keyword evidence="3 9" id="KW-0813">Transport</keyword>
<organism evidence="11 12">
    <name type="scientific">Actinobacillus lignieresii</name>
    <dbReference type="NCBI Taxonomy" id="720"/>
    <lineage>
        <taxon>Bacteria</taxon>
        <taxon>Pseudomonadati</taxon>
        <taxon>Pseudomonadota</taxon>
        <taxon>Gammaproteobacteria</taxon>
        <taxon>Pasteurellales</taxon>
        <taxon>Pasteurellaceae</taxon>
        <taxon>Actinobacillus</taxon>
    </lineage>
</organism>
<name>A0A380U2J0_ACTLI</name>
<gene>
    <name evidence="11" type="primary">yecS</name>
    <name evidence="11" type="ORF">NCTC4191_01875</name>
</gene>
<feature type="transmembrane region" description="Helical" evidence="9">
    <location>
        <begin position="89"/>
        <end position="112"/>
    </location>
</feature>
<evidence type="ECO:0000313" key="12">
    <source>
        <dbReference type="Proteomes" id="UP000254253"/>
    </source>
</evidence>
<feature type="transmembrane region" description="Helical" evidence="9">
    <location>
        <begin position="133"/>
        <end position="155"/>
    </location>
</feature>
<protein>
    <submittedName>
        <fullName evidence="11">ABC transporter permease</fullName>
    </submittedName>
</protein>
<dbReference type="AlphaFoldDB" id="A0A380U2J0"/>
<dbReference type="PROSITE" id="PS50928">
    <property type="entry name" value="ABC_TM1"/>
    <property type="match status" value="1"/>
</dbReference>
<sequence>MNWSYVVNAIPRFIDAAIITLQLSFWGILLSLVFGLLIAIVTAYQVKPFYGLARGYIELSRNTPLLIQLFFLYYGLPKIGIKWDGFTCGIIALVFLGASYMAEALRAGLLAVPKGQTEAAKAIGLNRFQVFRYVIFPQAWAVFIPAIGANVLFLIKETSVISAVAVAELMFVTKDIIGMDYKTNEALFLLFASYLVILLPISLLARHFENKVRSAKYGV</sequence>
<evidence type="ECO:0000256" key="7">
    <source>
        <dbReference type="ARBA" id="ARBA00022989"/>
    </source>
</evidence>
<proteinExistence type="inferred from homology"/>
<dbReference type="SUPFAM" id="SSF161098">
    <property type="entry name" value="MetI-like"/>
    <property type="match status" value="1"/>
</dbReference>
<evidence type="ECO:0000256" key="6">
    <source>
        <dbReference type="ARBA" id="ARBA00022970"/>
    </source>
</evidence>
<evidence type="ECO:0000256" key="3">
    <source>
        <dbReference type="ARBA" id="ARBA00022448"/>
    </source>
</evidence>
<evidence type="ECO:0000256" key="8">
    <source>
        <dbReference type="ARBA" id="ARBA00023136"/>
    </source>
</evidence>
<dbReference type="Pfam" id="PF00528">
    <property type="entry name" value="BPD_transp_1"/>
    <property type="match status" value="1"/>
</dbReference>
<dbReference type="NCBIfam" id="TIGR01726">
    <property type="entry name" value="HEQRo_perm_3TM"/>
    <property type="match status" value="1"/>
</dbReference>
<keyword evidence="6" id="KW-0029">Amino-acid transport</keyword>
<dbReference type="PANTHER" id="PTHR30614:SF37">
    <property type="entry name" value="AMINO-ACID ABC TRANSPORTER PERMEASE PROTEIN YHDX-RELATED"/>
    <property type="match status" value="1"/>
</dbReference>
<dbReference type="CDD" id="cd06261">
    <property type="entry name" value="TM_PBP2"/>
    <property type="match status" value="1"/>
</dbReference>
<dbReference type="GO" id="GO:0006865">
    <property type="term" value="P:amino acid transport"/>
    <property type="evidence" value="ECO:0007669"/>
    <property type="project" value="UniProtKB-KW"/>
</dbReference>
<dbReference type="InterPro" id="IPR035906">
    <property type="entry name" value="MetI-like_sf"/>
</dbReference>
<dbReference type="PANTHER" id="PTHR30614">
    <property type="entry name" value="MEMBRANE COMPONENT OF AMINO ACID ABC TRANSPORTER"/>
    <property type="match status" value="1"/>
</dbReference>
<reference evidence="11 12" key="1">
    <citation type="submission" date="2018-06" db="EMBL/GenBank/DDBJ databases">
        <authorList>
            <consortium name="Pathogen Informatics"/>
            <person name="Doyle S."/>
        </authorList>
    </citation>
    <scope>NUCLEOTIDE SEQUENCE [LARGE SCALE GENOMIC DNA]</scope>
    <source>
        <strain evidence="11 12">NCTC4191</strain>
    </source>
</reference>
<evidence type="ECO:0000256" key="4">
    <source>
        <dbReference type="ARBA" id="ARBA00022475"/>
    </source>
</evidence>
<comment type="subcellular location">
    <subcellularLocation>
        <location evidence="1">Cell inner membrane</location>
        <topology evidence="1">Multi-pass membrane protein</topology>
    </subcellularLocation>
    <subcellularLocation>
        <location evidence="9">Cell membrane</location>
        <topology evidence="9">Multi-pass membrane protein</topology>
    </subcellularLocation>
</comment>
<keyword evidence="7 9" id="KW-1133">Transmembrane helix</keyword>
<evidence type="ECO:0000256" key="9">
    <source>
        <dbReference type="RuleBase" id="RU363032"/>
    </source>
</evidence>
<evidence type="ECO:0000256" key="2">
    <source>
        <dbReference type="ARBA" id="ARBA00010072"/>
    </source>
</evidence>
<feature type="domain" description="ABC transmembrane type-1" evidence="10">
    <location>
        <begin position="17"/>
        <end position="205"/>
    </location>
</feature>
<evidence type="ECO:0000313" key="11">
    <source>
        <dbReference type="EMBL" id="SUT95370.1"/>
    </source>
</evidence>
<dbReference type="GO" id="GO:0022857">
    <property type="term" value="F:transmembrane transporter activity"/>
    <property type="evidence" value="ECO:0007669"/>
    <property type="project" value="InterPro"/>
</dbReference>
<keyword evidence="12" id="KW-1185">Reference proteome</keyword>
<dbReference type="Gene3D" id="1.10.3720.10">
    <property type="entry name" value="MetI-like"/>
    <property type="match status" value="1"/>
</dbReference>
<accession>A0A380U2J0</accession>
<dbReference type="Proteomes" id="UP000254253">
    <property type="component" value="Unassembled WGS sequence"/>
</dbReference>
<dbReference type="InterPro" id="IPR000515">
    <property type="entry name" value="MetI-like"/>
</dbReference>
<dbReference type="RefSeq" id="WP_115590907.1">
    <property type="nucleotide sequence ID" value="NZ_UFRN01000002.1"/>
</dbReference>
<evidence type="ECO:0000256" key="5">
    <source>
        <dbReference type="ARBA" id="ARBA00022692"/>
    </source>
</evidence>
<comment type="similarity">
    <text evidence="2">Belongs to the binding-protein-dependent transport system permease family. HisMQ subfamily.</text>
</comment>
<feature type="transmembrane region" description="Helical" evidence="9">
    <location>
        <begin position="186"/>
        <end position="205"/>
    </location>
</feature>